<dbReference type="PANTHER" id="PTHR47373">
    <property type="entry name" value="CYSTEINE PROTEINASE INHIBITOR 2"/>
    <property type="match status" value="1"/>
</dbReference>
<dbReference type="AlphaFoldDB" id="A0A699TJE5"/>
<gene>
    <name evidence="1" type="ORF">Tci_881879</name>
</gene>
<dbReference type="InterPro" id="IPR046350">
    <property type="entry name" value="Cystatin_sf"/>
</dbReference>
<protein>
    <submittedName>
        <fullName evidence="1">Cysteine proteinase inhibitor B-like</fullName>
    </submittedName>
</protein>
<dbReference type="Gene3D" id="3.10.450.10">
    <property type="match status" value="1"/>
</dbReference>
<reference evidence="1" key="1">
    <citation type="journal article" date="2019" name="Sci. Rep.">
        <title>Draft genome of Tanacetum cinerariifolium, the natural source of mosquito coil.</title>
        <authorList>
            <person name="Yamashiro T."/>
            <person name="Shiraishi A."/>
            <person name="Satake H."/>
            <person name="Nakayama K."/>
        </authorList>
    </citation>
    <scope>NUCLEOTIDE SEQUENCE</scope>
</reference>
<name>A0A699TJE5_TANCI</name>
<sequence length="51" mass="5867">MKYYLKVQAFNKTSGEVKVFEAVVVVKPWLRKKELVQFAPSQKTTAILQPV</sequence>
<proteinExistence type="predicted"/>
<comment type="caution">
    <text evidence="1">The sequence shown here is derived from an EMBL/GenBank/DDBJ whole genome shotgun (WGS) entry which is preliminary data.</text>
</comment>
<dbReference type="EMBL" id="BKCJ011248803">
    <property type="protein sequence ID" value="GFD09910.1"/>
    <property type="molecule type" value="Genomic_DNA"/>
</dbReference>
<dbReference type="PANTHER" id="PTHR47373:SF6">
    <property type="entry name" value="PHYTOCYSTATIN 2-RELATED"/>
    <property type="match status" value="1"/>
</dbReference>
<organism evidence="1">
    <name type="scientific">Tanacetum cinerariifolium</name>
    <name type="common">Dalmatian daisy</name>
    <name type="synonym">Chrysanthemum cinerariifolium</name>
    <dbReference type="NCBI Taxonomy" id="118510"/>
    <lineage>
        <taxon>Eukaryota</taxon>
        <taxon>Viridiplantae</taxon>
        <taxon>Streptophyta</taxon>
        <taxon>Embryophyta</taxon>
        <taxon>Tracheophyta</taxon>
        <taxon>Spermatophyta</taxon>
        <taxon>Magnoliopsida</taxon>
        <taxon>eudicotyledons</taxon>
        <taxon>Gunneridae</taxon>
        <taxon>Pentapetalae</taxon>
        <taxon>asterids</taxon>
        <taxon>campanulids</taxon>
        <taxon>Asterales</taxon>
        <taxon>Asteraceae</taxon>
        <taxon>Asteroideae</taxon>
        <taxon>Anthemideae</taxon>
        <taxon>Anthemidinae</taxon>
        <taxon>Tanacetum</taxon>
    </lineage>
</organism>
<accession>A0A699TJE5</accession>
<evidence type="ECO:0000313" key="1">
    <source>
        <dbReference type="EMBL" id="GFD09910.1"/>
    </source>
</evidence>
<feature type="non-terminal residue" evidence="1">
    <location>
        <position position="51"/>
    </location>
</feature>
<dbReference type="SUPFAM" id="SSF54403">
    <property type="entry name" value="Cystatin/monellin"/>
    <property type="match status" value="1"/>
</dbReference>